<proteinExistence type="predicted"/>
<protein>
    <recommendedName>
        <fullName evidence="1">LysR substrate-binding domain-containing protein</fullName>
    </recommendedName>
</protein>
<dbReference type="InterPro" id="IPR050950">
    <property type="entry name" value="HTH-type_LysR_regulators"/>
</dbReference>
<dbReference type="Gene3D" id="3.40.190.290">
    <property type="match status" value="1"/>
</dbReference>
<dbReference type="RefSeq" id="WP_191811604.1">
    <property type="nucleotide sequence ID" value="NZ_JACSPV010000010.1"/>
</dbReference>
<comment type="caution">
    <text evidence="2">The sequence shown here is derived from an EMBL/GenBank/DDBJ whole genome shotgun (WGS) entry which is preliminary data.</text>
</comment>
<feature type="domain" description="LysR substrate-binding" evidence="1">
    <location>
        <begin position="21"/>
        <end position="204"/>
    </location>
</feature>
<dbReference type="PANTHER" id="PTHR30419">
    <property type="entry name" value="HTH-TYPE TRANSCRIPTIONAL REGULATOR YBHD"/>
    <property type="match status" value="1"/>
</dbReference>
<name>A0ABR8VJT6_9BACI</name>
<sequence length="212" mass="24186">MKSAGISDLPTFRQANDRPVAVIISSFISMNPDVKLQITQASEKDKVQQLRNGDIDSCITFPPMNQNGIEGRSFLTEESLLAVPHTHRLANQSRINLSDMAEDSFICINRDNPFRDMTNQFCQEAGFTPNVICEVDEHSAVGHYLRAGSGVAFLPETLIEKIETSFHVLHINKPICKRTYQISWQKDRYMSVAARRFKEFFIQSFNELQKKK</sequence>
<gene>
    <name evidence="2" type="ORF">H9631_07990</name>
</gene>
<evidence type="ECO:0000313" key="2">
    <source>
        <dbReference type="EMBL" id="MBD8005019.1"/>
    </source>
</evidence>
<dbReference type="SUPFAM" id="SSF53850">
    <property type="entry name" value="Periplasmic binding protein-like II"/>
    <property type="match status" value="1"/>
</dbReference>
<organism evidence="2 3">
    <name type="scientific">Bacillus norwichensis</name>
    <dbReference type="NCBI Taxonomy" id="2762217"/>
    <lineage>
        <taxon>Bacteria</taxon>
        <taxon>Bacillati</taxon>
        <taxon>Bacillota</taxon>
        <taxon>Bacilli</taxon>
        <taxon>Bacillales</taxon>
        <taxon>Bacillaceae</taxon>
        <taxon>Bacillus</taxon>
    </lineage>
</organism>
<dbReference type="EMBL" id="JACSPV010000010">
    <property type="protein sequence ID" value="MBD8005019.1"/>
    <property type="molecule type" value="Genomic_DNA"/>
</dbReference>
<dbReference type="Pfam" id="PF03466">
    <property type="entry name" value="LysR_substrate"/>
    <property type="match status" value="1"/>
</dbReference>
<dbReference type="InterPro" id="IPR005119">
    <property type="entry name" value="LysR_subst-bd"/>
</dbReference>
<evidence type="ECO:0000313" key="3">
    <source>
        <dbReference type="Proteomes" id="UP000648182"/>
    </source>
</evidence>
<keyword evidence="3" id="KW-1185">Reference proteome</keyword>
<dbReference type="PANTHER" id="PTHR30419:SF28">
    <property type="entry name" value="HTH-TYPE TRANSCRIPTIONAL REGULATOR BSDA"/>
    <property type="match status" value="1"/>
</dbReference>
<reference evidence="2 3" key="1">
    <citation type="submission" date="2020-08" db="EMBL/GenBank/DDBJ databases">
        <title>A Genomic Blueprint of the Chicken Gut Microbiome.</title>
        <authorList>
            <person name="Gilroy R."/>
            <person name="Ravi A."/>
            <person name="Getino M."/>
            <person name="Pursley I."/>
            <person name="Horton D.L."/>
            <person name="Alikhan N.-F."/>
            <person name="Baker D."/>
            <person name="Gharbi K."/>
            <person name="Hall N."/>
            <person name="Watson M."/>
            <person name="Adriaenssens E.M."/>
            <person name="Foster-Nyarko E."/>
            <person name="Jarju S."/>
            <person name="Secka A."/>
            <person name="Antonio M."/>
            <person name="Oren A."/>
            <person name="Chaudhuri R."/>
            <person name="La Ragione R.M."/>
            <person name="Hildebrand F."/>
            <person name="Pallen M.J."/>
        </authorList>
    </citation>
    <scope>NUCLEOTIDE SEQUENCE [LARGE SCALE GENOMIC DNA]</scope>
    <source>
        <strain evidence="2 3">Sa1BUA2</strain>
    </source>
</reference>
<evidence type="ECO:0000259" key="1">
    <source>
        <dbReference type="Pfam" id="PF03466"/>
    </source>
</evidence>
<accession>A0ABR8VJT6</accession>
<dbReference type="Proteomes" id="UP000648182">
    <property type="component" value="Unassembled WGS sequence"/>
</dbReference>